<protein>
    <submittedName>
        <fullName evidence="3">Copper amine oxidase N-terminal domain-containing protein</fullName>
    </submittedName>
</protein>
<gene>
    <name evidence="3" type="ORF">H8718_05570</name>
</gene>
<dbReference type="Proteomes" id="UP000655830">
    <property type="component" value="Unassembled WGS sequence"/>
</dbReference>
<reference evidence="3" key="1">
    <citation type="submission" date="2020-08" db="EMBL/GenBank/DDBJ databases">
        <title>Genome public.</title>
        <authorList>
            <person name="Liu C."/>
            <person name="Sun Q."/>
        </authorList>
    </citation>
    <scope>NUCLEOTIDE SEQUENCE</scope>
    <source>
        <strain evidence="3">NSJ-12</strain>
    </source>
</reference>
<dbReference type="EMBL" id="JACRSY010000007">
    <property type="protein sequence ID" value="MBC8579002.1"/>
    <property type="molecule type" value="Genomic_DNA"/>
</dbReference>
<comment type="caution">
    <text evidence="3">The sequence shown here is derived from an EMBL/GenBank/DDBJ whole genome shotgun (WGS) entry which is preliminary data.</text>
</comment>
<evidence type="ECO:0000313" key="3">
    <source>
        <dbReference type="EMBL" id="MBC8579002.1"/>
    </source>
</evidence>
<organism evidence="3 4">
    <name type="scientific">Zhenhengia yiwuensis</name>
    <dbReference type="NCBI Taxonomy" id="2763666"/>
    <lineage>
        <taxon>Bacteria</taxon>
        <taxon>Bacillati</taxon>
        <taxon>Bacillota</taxon>
        <taxon>Clostridia</taxon>
        <taxon>Lachnospirales</taxon>
        <taxon>Lachnospiraceae</taxon>
        <taxon>Zhenhengia</taxon>
    </lineage>
</organism>
<dbReference type="Gene3D" id="3.30.457.10">
    <property type="entry name" value="Copper amine oxidase-like, N-terminal domain"/>
    <property type="match status" value="1"/>
</dbReference>
<feature type="chain" id="PRO_5036812924" evidence="1">
    <location>
        <begin position="26"/>
        <end position="351"/>
    </location>
</feature>
<dbReference type="SUPFAM" id="SSF55383">
    <property type="entry name" value="Copper amine oxidase, domain N"/>
    <property type="match status" value="1"/>
</dbReference>
<evidence type="ECO:0000259" key="2">
    <source>
        <dbReference type="Pfam" id="PF07833"/>
    </source>
</evidence>
<name>A0A926EIW9_9FIRM</name>
<evidence type="ECO:0000313" key="4">
    <source>
        <dbReference type="Proteomes" id="UP000655830"/>
    </source>
</evidence>
<proteinExistence type="predicted"/>
<dbReference type="InterPro" id="IPR036582">
    <property type="entry name" value="Mao_N_sf"/>
</dbReference>
<dbReference type="InterPro" id="IPR012854">
    <property type="entry name" value="Cu_amine_oxidase-like_N"/>
</dbReference>
<feature type="signal peptide" evidence="1">
    <location>
        <begin position="1"/>
        <end position="25"/>
    </location>
</feature>
<evidence type="ECO:0000256" key="1">
    <source>
        <dbReference type="SAM" id="SignalP"/>
    </source>
</evidence>
<feature type="domain" description="Copper amine oxidase-like N-terminal" evidence="2">
    <location>
        <begin position="35"/>
        <end position="142"/>
    </location>
</feature>
<dbReference type="RefSeq" id="WP_249332163.1">
    <property type="nucleotide sequence ID" value="NZ_JACRSY010000007.1"/>
</dbReference>
<keyword evidence="4" id="KW-1185">Reference proteome</keyword>
<keyword evidence="1" id="KW-0732">Signal</keyword>
<dbReference type="AlphaFoldDB" id="A0A926EIW9"/>
<sequence length="351" mass="39850">MNRKKLSRIILGIGMLAGIQTTAWAKPVETTFFLNGEERDDVEVVVKNDVTYVPLRLVGEELDAQVEYDAMSKKVTIVKDKEKLEVLIGSKQGALNGEEVELIGPMFMHTNKWGESLTYIPLRNIFEILGGIVDYNEDDRFINAYNPNHTAYKALEGLKSDDLTAYRFAQLALPRVNGEDVYPGGGYGESYIFPLNTKSNYFLLIGDPSFDMPIENIAYYEIENGVAYCKWFKEVRGDEEGRPHTQETVFDRYLGEGNVTQEVGTLPELEESLFIVFHTSSMRDPSPEDDMSVYYEYVDIREKVGLLGVEDMYGVPENIALQYPIFSPYGDRHILSKVDEVSLAAMLEEYK</sequence>
<dbReference type="Pfam" id="PF07833">
    <property type="entry name" value="Cu_amine_oxidN1"/>
    <property type="match status" value="1"/>
</dbReference>
<accession>A0A926EIW9</accession>